<gene>
    <name evidence="2" type="ORF">PV517_17425</name>
</gene>
<sequence length="191" mass="21231">MLADRAVVHVCDLDEAERQWFSTRLAREGAHVAETLGLHLEHQLKDASLVVPEGISDARVLGSFHFPHREQSGSGTVRHAVLLLIDYLSGEGERGRPTAPGEGWCGAAASARECWQRLERLAGQIRTLLERADLLRVATGYEDLWWLSLSIAQEQRCDEPVEHPCPVGRPVVSGRCGGGERREPRRQKEAQ</sequence>
<name>A0ABU4L414_9ACTN</name>
<organism evidence="2 3">
    <name type="scientific">Streptomyces griseiscabiei</name>
    <dbReference type="NCBI Taxonomy" id="2993540"/>
    <lineage>
        <taxon>Bacteria</taxon>
        <taxon>Bacillati</taxon>
        <taxon>Actinomycetota</taxon>
        <taxon>Actinomycetes</taxon>
        <taxon>Kitasatosporales</taxon>
        <taxon>Streptomycetaceae</taxon>
        <taxon>Streptomyces</taxon>
    </lineage>
</organism>
<dbReference type="InterPro" id="IPR013494">
    <property type="entry name" value="CHP02678"/>
</dbReference>
<feature type="region of interest" description="Disordered" evidence="1">
    <location>
        <begin position="160"/>
        <end position="191"/>
    </location>
</feature>
<dbReference type="RefSeq" id="WP_256964542.1">
    <property type="nucleotide sequence ID" value="NZ_JAGJBZ010000002.1"/>
</dbReference>
<dbReference type="Pfam" id="PF09661">
    <property type="entry name" value="DUF2398"/>
    <property type="match status" value="1"/>
</dbReference>
<accession>A0ABU4L414</accession>
<dbReference type="Proteomes" id="UP001271723">
    <property type="component" value="Unassembled WGS sequence"/>
</dbReference>
<feature type="compositionally biased region" description="Basic and acidic residues" evidence="1">
    <location>
        <begin position="178"/>
        <end position="191"/>
    </location>
</feature>
<proteinExistence type="predicted"/>
<protein>
    <submittedName>
        <fullName evidence="2">DUF2398 family protein</fullName>
    </submittedName>
</protein>
<keyword evidence="3" id="KW-1185">Reference proteome</keyword>
<comment type="caution">
    <text evidence="2">The sequence shown here is derived from an EMBL/GenBank/DDBJ whole genome shotgun (WGS) entry which is preliminary data.</text>
</comment>
<dbReference type="EMBL" id="JARAVY010000006">
    <property type="protein sequence ID" value="MDX2910477.1"/>
    <property type="molecule type" value="Genomic_DNA"/>
</dbReference>
<reference evidence="2 3" key="1">
    <citation type="journal article" date="2023" name="Microb. Genom.">
        <title>Mesoterricola silvestris gen. nov., sp. nov., Mesoterricola sediminis sp. nov., Geothrix oryzae sp. nov., Geothrix edaphica sp. nov., Geothrix rubra sp. nov., and Geothrix limicola sp. nov., six novel members of Acidobacteriota isolated from soils.</title>
        <authorList>
            <person name="Weisberg A.J."/>
            <person name="Pearce E."/>
            <person name="Kramer C.G."/>
            <person name="Chang J.H."/>
            <person name="Clarke C.R."/>
        </authorList>
    </citation>
    <scope>NUCLEOTIDE SEQUENCE [LARGE SCALE GENOMIC DNA]</scope>
    <source>
        <strain evidence="2 3">NRRL_B-2795</strain>
    </source>
</reference>
<evidence type="ECO:0000313" key="3">
    <source>
        <dbReference type="Proteomes" id="UP001271723"/>
    </source>
</evidence>
<evidence type="ECO:0000256" key="1">
    <source>
        <dbReference type="SAM" id="MobiDB-lite"/>
    </source>
</evidence>
<evidence type="ECO:0000313" key="2">
    <source>
        <dbReference type="EMBL" id="MDX2910477.1"/>
    </source>
</evidence>